<evidence type="ECO:0000313" key="2">
    <source>
        <dbReference type="Proteomes" id="UP000268059"/>
    </source>
</evidence>
<dbReference type="InParanoid" id="A0A3G9J6X9"/>
<gene>
    <name evidence="1" type="ORF">SG0102_18710</name>
</gene>
<sequence length="75" mass="9160">MKLSELFKKYQIPQTTFYRWLKQYKAYYNIYIHVMDSYEMDFLDRASSDLYELMSRIYAATSCALFEDTNANYFT</sequence>
<reference evidence="1 2" key="1">
    <citation type="submission" date="2018-11" db="EMBL/GenBank/DDBJ databases">
        <title>Novel Erysipelotrichaceae bacterium isolated from small intestine of a swine.</title>
        <authorList>
            <person name="Kim J.S."/>
            <person name="Choe H."/>
            <person name="Lee Y.R."/>
            <person name="Kim K.M."/>
            <person name="Park D.S."/>
        </authorList>
    </citation>
    <scope>NUCLEOTIDE SEQUENCE [LARGE SCALE GENOMIC DNA]</scope>
    <source>
        <strain evidence="1 2">SG0102</strain>
    </source>
</reference>
<dbReference type="Proteomes" id="UP000268059">
    <property type="component" value="Chromosome"/>
</dbReference>
<dbReference type="EMBL" id="AP019309">
    <property type="protein sequence ID" value="BBH26937.1"/>
    <property type="molecule type" value="Genomic_DNA"/>
</dbReference>
<evidence type="ECO:0000313" key="1">
    <source>
        <dbReference type="EMBL" id="BBH26937.1"/>
    </source>
</evidence>
<name>A0A3G9J6X9_9FIRM</name>
<proteinExistence type="predicted"/>
<accession>A0A3G9J6X9</accession>
<keyword evidence="2" id="KW-1185">Reference proteome</keyword>
<protein>
    <submittedName>
        <fullName evidence="1">Uncharacterized protein</fullName>
    </submittedName>
</protein>
<organism evidence="1 2">
    <name type="scientific">Intestinibaculum porci</name>
    <dbReference type="NCBI Taxonomy" id="2487118"/>
    <lineage>
        <taxon>Bacteria</taxon>
        <taxon>Bacillati</taxon>
        <taxon>Bacillota</taxon>
        <taxon>Erysipelotrichia</taxon>
        <taxon>Erysipelotrichales</taxon>
        <taxon>Erysipelotrichaceae</taxon>
        <taxon>Intestinibaculum</taxon>
    </lineage>
</organism>
<dbReference type="AlphaFoldDB" id="A0A3G9J6X9"/>
<dbReference type="KEGG" id="ebm:SG0102_18710"/>